<comment type="caution">
    <text evidence="9">The sequence shown here is derived from an EMBL/GenBank/DDBJ whole genome shotgun (WGS) entry which is preliminary data.</text>
</comment>
<dbReference type="Gene3D" id="1.10.1790.10">
    <property type="entry name" value="PRD domain"/>
    <property type="match status" value="2"/>
</dbReference>
<dbReference type="InterPro" id="IPR011608">
    <property type="entry name" value="PRD"/>
</dbReference>
<dbReference type="PROSITE" id="PS51099">
    <property type="entry name" value="PTS_EIIB_TYPE_2"/>
    <property type="match status" value="1"/>
</dbReference>
<dbReference type="AlphaFoldDB" id="A0A1V8WH49"/>
<dbReference type="InterPro" id="IPR013196">
    <property type="entry name" value="HTH_11"/>
</dbReference>
<dbReference type="InterPro" id="IPR050661">
    <property type="entry name" value="BglG_antiterminators"/>
</dbReference>
<dbReference type="Pfam" id="PF05043">
    <property type="entry name" value="Mga"/>
    <property type="match status" value="1"/>
</dbReference>
<reference evidence="9 11" key="2">
    <citation type="submission" date="2019-05" db="EMBL/GenBank/DDBJ databases">
        <authorList>
            <consortium name="Pathogen Informatics"/>
        </authorList>
    </citation>
    <scope>NUCLEOTIDE SEQUENCE [LARGE SCALE GENOMIC DNA]</scope>
    <source>
        <strain evidence="9 11">NCTC12204</strain>
    </source>
</reference>
<evidence type="ECO:0000256" key="3">
    <source>
        <dbReference type="ARBA" id="ARBA00023015"/>
    </source>
</evidence>
<dbReference type="SUPFAM" id="SSF52794">
    <property type="entry name" value="PTS system IIB component-like"/>
    <property type="match status" value="1"/>
</dbReference>
<dbReference type="EMBL" id="CABEEP010000001">
    <property type="protein sequence ID" value="VTQ59724.1"/>
    <property type="molecule type" value="Genomic_DNA"/>
</dbReference>
<dbReference type="Pfam" id="PF00874">
    <property type="entry name" value="PRD"/>
    <property type="match status" value="2"/>
</dbReference>
<keyword evidence="3" id="KW-0805">Transcription regulation</keyword>
<feature type="domain" description="PRD" evidence="7">
    <location>
        <begin position="295"/>
        <end position="402"/>
    </location>
</feature>
<evidence type="ECO:0000256" key="4">
    <source>
        <dbReference type="ARBA" id="ARBA00023159"/>
    </source>
</evidence>
<feature type="domain" description="PTS EIIB type-2" evidence="6">
    <location>
        <begin position="403"/>
        <end position="494"/>
    </location>
</feature>
<keyword evidence="4" id="KW-0010">Activator</keyword>
<dbReference type="InterPro" id="IPR036388">
    <property type="entry name" value="WH-like_DNA-bd_sf"/>
</dbReference>
<reference evidence="8 10" key="1">
    <citation type="submission" date="2015-06" db="EMBL/GenBank/DDBJ databases">
        <title>The Genome Sequence of Enterococcus hirae 88EA1.</title>
        <authorList>
            <consortium name="The Broad Institute Genomics Platform"/>
            <consortium name="The Broad Institute Genome Sequencing Center for Infectious Disease"/>
            <person name="Earl A.M."/>
            <person name="Van Tyne D."/>
            <person name="Lebreton F."/>
            <person name="Saavedra J.T."/>
            <person name="Gilmore M.S."/>
            <person name="Manson McGuire A."/>
            <person name="Clock S."/>
            <person name="Crupain M."/>
            <person name="Rangan U."/>
            <person name="Young S."/>
            <person name="Abouelleil A."/>
            <person name="Cao P."/>
            <person name="Chapman S.B."/>
            <person name="Griggs A."/>
            <person name="Priest M."/>
            <person name="Shea T."/>
            <person name="Wortman J."/>
            <person name="Nusbaum C."/>
            <person name="Birren B."/>
        </authorList>
    </citation>
    <scope>NUCLEOTIDE SEQUENCE [LARGE SCALE GENOMIC DNA]</scope>
    <source>
        <strain evidence="8 10">88EA1</strain>
    </source>
</reference>
<dbReference type="Gene3D" id="1.10.10.10">
    <property type="entry name" value="Winged helix-like DNA-binding domain superfamily/Winged helix DNA-binding domain"/>
    <property type="match status" value="1"/>
</dbReference>
<dbReference type="PROSITE" id="PS51372">
    <property type="entry name" value="PRD_2"/>
    <property type="match status" value="2"/>
</dbReference>
<feature type="domain" description="PRD" evidence="7">
    <location>
        <begin position="181"/>
        <end position="291"/>
    </location>
</feature>
<dbReference type="GO" id="GO:0009401">
    <property type="term" value="P:phosphoenolpyruvate-dependent sugar phosphotransferase system"/>
    <property type="evidence" value="ECO:0007669"/>
    <property type="project" value="InterPro"/>
</dbReference>
<organism evidence="9 11">
    <name type="scientific">Enterococcus hirae</name>
    <dbReference type="NCBI Taxonomy" id="1354"/>
    <lineage>
        <taxon>Bacteria</taxon>
        <taxon>Bacillati</taxon>
        <taxon>Bacillota</taxon>
        <taxon>Bacilli</taxon>
        <taxon>Lactobacillales</taxon>
        <taxon>Enterococcaceae</taxon>
        <taxon>Enterococcus</taxon>
    </lineage>
</organism>
<gene>
    <name evidence="9" type="primary">licR_2</name>
    <name evidence="8" type="ORF">EB03_02343</name>
    <name evidence="9" type="ORF">NCTC12204_00456</name>
</gene>
<dbReference type="Gene3D" id="3.40.50.2300">
    <property type="match status" value="1"/>
</dbReference>
<evidence type="ECO:0000259" key="6">
    <source>
        <dbReference type="PROSITE" id="PS51099"/>
    </source>
</evidence>
<proteinExistence type="predicted"/>
<dbReference type="Proteomes" id="UP000352698">
    <property type="component" value="Unassembled WGS sequence"/>
</dbReference>
<dbReference type="InterPro" id="IPR036095">
    <property type="entry name" value="PTS_EIIB-like_sf"/>
</dbReference>
<name>A0A1V8WH49_ENTHR</name>
<sequence>MTSQMNRENKLILLLSKQKDYMTSEELAILLETSTKTIYRLIKKINLEFPNGHLILAEKGRGYKLDYGKFIEQTNELNKPSVELSPAERQDRVMEELLMVSPKALKITELFRDYYVGDSAIANDEKQIAKKIKKFDLELIRKNRTLAIQGSETNIRRGIAEVIWRMNILDIDEINRTKELNFNRYDVLFVSEQLKLIEKTLGGGIPYPYNVNIFSHLYIMISRSRKTNYQIKEIELSTEQLQSLDHESPIYEMAMIVIQNVERYLVTRLPMNEVYYLYQYLVSSRMEKTTQKKQVFPDKVSEITSYYLKEVGDKINLKVANEAIFVDLANHIKPMLNRLKNHIHVKNGLLEQIQLTYEEIYKNVSVVSKDVSKKYQLPLINQDEIGFITLYFARMLETQQLPIQTLIMCTTGIGTSELLRAKINKKFPELAVVDVIATKNYQSALEKNPGIELILTTIGIKDPLPARTLLVSGMLTADDQLRIQRKIEEIYNER</sequence>
<dbReference type="Pfam" id="PF08279">
    <property type="entry name" value="HTH_11"/>
    <property type="match status" value="1"/>
</dbReference>
<dbReference type="GO" id="GO:0006355">
    <property type="term" value="P:regulation of DNA-templated transcription"/>
    <property type="evidence" value="ECO:0007669"/>
    <property type="project" value="InterPro"/>
</dbReference>
<evidence type="ECO:0000313" key="9">
    <source>
        <dbReference type="EMBL" id="VTQ59724.1"/>
    </source>
</evidence>
<evidence type="ECO:0000259" key="7">
    <source>
        <dbReference type="PROSITE" id="PS51372"/>
    </source>
</evidence>
<accession>A0A1V8WH49</accession>
<keyword evidence="1" id="KW-0808">Transferase</keyword>
<dbReference type="Proteomes" id="UP000253498">
    <property type="component" value="Unassembled WGS sequence"/>
</dbReference>
<dbReference type="InterPro" id="IPR013011">
    <property type="entry name" value="PTS_EIIB_2"/>
</dbReference>
<dbReference type="InterPro" id="IPR007737">
    <property type="entry name" value="Mga_HTH"/>
</dbReference>
<dbReference type="SUPFAM" id="SSF63520">
    <property type="entry name" value="PTS-regulatory domain, PRD"/>
    <property type="match status" value="2"/>
</dbReference>
<keyword evidence="2" id="KW-0677">Repeat</keyword>
<dbReference type="PANTHER" id="PTHR30185:SF18">
    <property type="entry name" value="TRANSCRIPTIONAL REGULATOR MTLR"/>
    <property type="match status" value="1"/>
</dbReference>
<dbReference type="STRING" id="1354.A6P53_01895"/>
<dbReference type="PANTHER" id="PTHR30185">
    <property type="entry name" value="CRYPTIC BETA-GLUCOSIDE BGL OPERON ANTITERMINATOR"/>
    <property type="match status" value="1"/>
</dbReference>
<protein>
    <submittedName>
        <fullName evidence="9">Transcriptional regulator ManR</fullName>
    </submittedName>
</protein>
<dbReference type="GO" id="GO:0008982">
    <property type="term" value="F:protein-N(PI)-phosphohistidine-sugar phosphotransferase activity"/>
    <property type="evidence" value="ECO:0007669"/>
    <property type="project" value="InterPro"/>
</dbReference>
<dbReference type="EMBL" id="LESJ01000006">
    <property type="protein sequence ID" value="RBT67574.1"/>
    <property type="molecule type" value="Genomic_DNA"/>
</dbReference>
<dbReference type="CDD" id="cd05568">
    <property type="entry name" value="PTS_IIB_bgl_like"/>
    <property type="match status" value="1"/>
</dbReference>
<evidence type="ECO:0000256" key="2">
    <source>
        <dbReference type="ARBA" id="ARBA00022737"/>
    </source>
</evidence>
<evidence type="ECO:0000313" key="8">
    <source>
        <dbReference type="EMBL" id="RBT67574.1"/>
    </source>
</evidence>
<evidence type="ECO:0000313" key="11">
    <source>
        <dbReference type="Proteomes" id="UP000352698"/>
    </source>
</evidence>
<evidence type="ECO:0000256" key="1">
    <source>
        <dbReference type="ARBA" id="ARBA00022679"/>
    </source>
</evidence>
<evidence type="ECO:0000256" key="5">
    <source>
        <dbReference type="ARBA" id="ARBA00023163"/>
    </source>
</evidence>
<evidence type="ECO:0000313" key="10">
    <source>
        <dbReference type="Proteomes" id="UP000253498"/>
    </source>
</evidence>
<dbReference type="InterPro" id="IPR036634">
    <property type="entry name" value="PRD_sf"/>
</dbReference>
<dbReference type="RefSeq" id="WP_010720084.1">
    <property type="nucleotide sequence ID" value="NZ_AP027299.1"/>
</dbReference>
<keyword evidence="5" id="KW-0804">Transcription</keyword>